<proteinExistence type="predicted"/>
<organism evidence="1 2">
    <name type="scientific">Comamonas resistens</name>
    <dbReference type="NCBI Taxonomy" id="3046670"/>
    <lineage>
        <taxon>Bacteria</taxon>
        <taxon>Pseudomonadati</taxon>
        <taxon>Pseudomonadota</taxon>
        <taxon>Betaproteobacteria</taxon>
        <taxon>Burkholderiales</taxon>
        <taxon>Comamonadaceae</taxon>
        <taxon>Comamonas</taxon>
    </lineage>
</organism>
<dbReference type="PROSITE" id="PS51257">
    <property type="entry name" value="PROKAR_LIPOPROTEIN"/>
    <property type="match status" value="1"/>
</dbReference>
<protein>
    <submittedName>
        <fullName evidence="1">Uncharacterized protein</fullName>
    </submittedName>
</protein>
<sequence length="447" mass="49691">MQRRMKVAESVRSAQTLPAKRIGLVCATTLLLGACTGVPAGKAGQASDANLQVSALEAQGPLQLPFDSAYRWLNFPMYHNDRAHAVDLGALRWRTDTLLQTASRYPLHGGESWPRELYDRAWYVYAKRLVDCQTGHDAEISEALLDRNGEVLLERPAKSTPRMITDRREGANRWLGSSEIGLACLAAGDPKLLDQRREAARKPAPRLSHLPISAQLQDDAGLLRTKLNFQIDQAQLQAVKSRGASAMLADIARQRVQWQRELHGPGSEPGNTVVPWSDAATRQAMEDRINARHTLLPFKALPNGEYERWEDVRRPEPVPKPPEGMDAQALRDAEVVALRRGSCLSGSALSTQYRWYGWRSGELLGERAASFDESLASIQPADNFCQQLRALASSMNEAQDEDSSGNGFFAQVQSQIEPLMKAEQTPEVRARILLTLRKLQTLDEVQQ</sequence>
<keyword evidence="2" id="KW-1185">Reference proteome</keyword>
<name>A0ABY8SX51_9BURK</name>
<dbReference type="EMBL" id="CP125947">
    <property type="protein sequence ID" value="WHS67553.1"/>
    <property type="molecule type" value="Genomic_DNA"/>
</dbReference>
<reference evidence="1 2" key="1">
    <citation type="submission" date="2023-05" db="EMBL/GenBank/DDBJ databases">
        <authorList>
            <person name="Yin Y."/>
            <person name="Lu Z."/>
        </authorList>
    </citation>
    <scope>NUCLEOTIDE SEQUENCE [LARGE SCALE GENOMIC DNA]</scope>
    <source>
        <strain evidence="1 2">ZM22</strain>
    </source>
</reference>
<accession>A0ABY8SX51</accession>
<dbReference type="Proteomes" id="UP001240697">
    <property type="component" value="Chromosome"/>
</dbReference>
<gene>
    <name evidence="1" type="ORF">QMY55_10775</name>
</gene>
<evidence type="ECO:0000313" key="1">
    <source>
        <dbReference type="EMBL" id="WHS67553.1"/>
    </source>
</evidence>
<dbReference type="RefSeq" id="WP_283488581.1">
    <property type="nucleotide sequence ID" value="NZ_CP125947.1"/>
</dbReference>
<evidence type="ECO:0000313" key="2">
    <source>
        <dbReference type="Proteomes" id="UP001240697"/>
    </source>
</evidence>